<gene>
    <name evidence="3" type="ORF">CHILSU_LOCUS1253</name>
</gene>
<reference evidence="3" key="1">
    <citation type="submission" date="2021-12" db="EMBL/GenBank/DDBJ databases">
        <authorList>
            <person name="King R."/>
        </authorList>
    </citation>
    <scope>NUCLEOTIDE SEQUENCE</scope>
</reference>
<dbReference type="InterPro" id="IPR023340">
    <property type="entry name" value="UMA"/>
</dbReference>
<evidence type="ECO:0000313" key="4">
    <source>
        <dbReference type="Proteomes" id="UP001153292"/>
    </source>
</evidence>
<organism evidence="3 4">
    <name type="scientific">Chilo suppressalis</name>
    <name type="common">Asiatic rice borer moth</name>
    <dbReference type="NCBI Taxonomy" id="168631"/>
    <lineage>
        <taxon>Eukaryota</taxon>
        <taxon>Metazoa</taxon>
        <taxon>Ecdysozoa</taxon>
        <taxon>Arthropoda</taxon>
        <taxon>Hexapoda</taxon>
        <taxon>Insecta</taxon>
        <taxon>Pterygota</taxon>
        <taxon>Neoptera</taxon>
        <taxon>Endopterygota</taxon>
        <taxon>Lepidoptera</taxon>
        <taxon>Glossata</taxon>
        <taxon>Ditrysia</taxon>
        <taxon>Pyraloidea</taxon>
        <taxon>Crambidae</taxon>
        <taxon>Crambinae</taxon>
        <taxon>Chilo</taxon>
    </lineage>
</organism>
<feature type="domain" description="UMA" evidence="2">
    <location>
        <begin position="72"/>
        <end position="123"/>
    </location>
</feature>
<proteinExistence type="predicted"/>
<keyword evidence="4" id="KW-1185">Reference proteome</keyword>
<evidence type="ECO:0000259" key="2">
    <source>
        <dbReference type="PROSITE" id="PS51497"/>
    </source>
</evidence>
<dbReference type="EMBL" id="OU963904">
    <property type="protein sequence ID" value="CAH0398145.1"/>
    <property type="molecule type" value="Genomic_DNA"/>
</dbReference>
<dbReference type="PROSITE" id="PS51497">
    <property type="entry name" value="UMA"/>
    <property type="match status" value="1"/>
</dbReference>
<dbReference type="Proteomes" id="UP001153292">
    <property type="component" value="Chromosome 11"/>
</dbReference>
<evidence type="ECO:0000313" key="3">
    <source>
        <dbReference type="EMBL" id="CAH0398145.1"/>
    </source>
</evidence>
<accession>A0ABN8ATA3</accession>
<protein>
    <recommendedName>
        <fullName evidence="2">UMA domain-containing protein</fullName>
    </recommendedName>
</protein>
<feature type="region of interest" description="Disordered" evidence="1">
    <location>
        <begin position="1"/>
        <end position="29"/>
    </location>
</feature>
<name>A0ABN8ATA3_CHISP</name>
<evidence type="ECO:0000256" key="1">
    <source>
        <dbReference type="SAM" id="MobiDB-lite"/>
    </source>
</evidence>
<sequence>MFSSIFGKRRSSPVEDDTPPIPGPKQDDGFVVVDTLSPGGSLYPSISGGSYPARPAPAVPQRPKIDQTFHYLQGVPFTLCRELQMSTNKDSMVSEVNDLLVFMSSKLNLSGYEYKFSVEKSVLKEC</sequence>